<dbReference type="OrthoDB" id="5461404at2"/>
<reference evidence="4" key="1">
    <citation type="submission" date="2016-11" db="EMBL/GenBank/DDBJ databases">
        <authorList>
            <person name="Varghese N."/>
            <person name="Submissions S."/>
        </authorList>
    </citation>
    <scope>NUCLEOTIDE SEQUENCE [LARGE SCALE GENOMIC DNA]</scope>
    <source>
        <strain evidence="4">DSM 10349</strain>
    </source>
</reference>
<dbReference type="Proteomes" id="UP000183997">
    <property type="component" value="Unassembled WGS sequence"/>
</dbReference>
<accession>A0A1M6X725</accession>
<dbReference type="Pfam" id="PF09851">
    <property type="entry name" value="SHOCT"/>
    <property type="match status" value="1"/>
</dbReference>
<keyword evidence="1" id="KW-1133">Transmembrane helix</keyword>
<organism evidence="3 4">
    <name type="scientific">Desulforamulus aeronauticus DSM 10349</name>
    <dbReference type="NCBI Taxonomy" id="1121421"/>
    <lineage>
        <taxon>Bacteria</taxon>
        <taxon>Bacillati</taxon>
        <taxon>Bacillota</taxon>
        <taxon>Clostridia</taxon>
        <taxon>Eubacteriales</taxon>
        <taxon>Peptococcaceae</taxon>
        <taxon>Desulforamulus</taxon>
    </lineage>
</organism>
<proteinExistence type="predicted"/>
<keyword evidence="1" id="KW-0812">Transmembrane</keyword>
<keyword evidence="1" id="KW-0472">Membrane</keyword>
<dbReference type="STRING" id="1121421.SAMN02745123_03921"/>
<gene>
    <name evidence="3" type="ORF">SAMN02745123_03921</name>
</gene>
<feature type="domain" description="SHOCT" evidence="2">
    <location>
        <begin position="60"/>
        <end position="86"/>
    </location>
</feature>
<feature type="transmembrane region" description="Helical" evidence="1">
    <location>
        <begin position="20"/>
        <end position="46"/>
    </location>
</feature>
<dbReference type="RefSeq" id="WP_072917677.1">
    <property type="nucleotide sequence ID" value="NZ_FRAR01000040.1"/>
</dbReference>
<keyword evidence="4" id="KW-1185">Reference proteome</keyword>
<evidence type="ECO:0000313" key="4">
    <source>
        <dbReference type="Proteomes" id="UP000183997"/>
    </source>
</evidence>
<dbReference type="EMBL" id="FRAR01000040">
    <property type="protein sequence ID" value="SHL01649.1"/>
    <property type="molecule type" value="Genomic_DNA"/>
</dbReference>
<evidence type="ECO:0000259" key="2">
    <source>
        <dbReference type="Pfam" id="PF09851"/>
    </source>
</evidence>
<evidence type="ECO:0000313" key="3">
    <source>
        <dbReference type="EMBL" id="SHL01649.1"/>
    </source>
</evidence>
<name>A0A1M6X725_9FIRM</name>
<sequence length="88" mass="9875">MMWGGHHGMGMLGGNLSNLGWFGWVVMILQMLIPLILMGAVIYFLYKLGSRKLAGAGSSDALSILNVRYAKNEITTEEYKRIKEELIR</sequence>
<dbReference type="AlphaFoldDB" id="A0A1M6X725"/>
<protein>
    <submittedName>
        <fullName evidence="3">Putative membrane protein</fullName>
    </submittedName>
</protein>
<evidence type="ECO:0000256" key="1">
    <source>
        <dbReference type="SAM" id="Phobius"/>
    </source>
</evidence>
<dbReference type="InterPro" id="IPR018649">
    <property type="entry name" value="SHOCT"/>
</dbReference>